<dbReference type="AlphaFoldDB" id="A0A8W8IGM9"/>
<evidence type="ECO:0000313" key="2">
    <source>
        <dbReference type="Proteomes" id="UP000005408"/>
    </source>
</evidence>
<evidence type="ECO:0000313" key="1">
    <source>
        <dbReference type="EnsemblMetazoa" id="G14184.1:cds"/>
    </source>
</evidence>
<keyword evidence="2" id="KW-1185">Reference proteome</keyword>
<protein>
    <submittedName>
        <fullName evidence="1">Uncharacterized protein</fullName>
    </submittedName>
</protein>
<proteinExistence type="predicted"/>
<dbReference type="EnsemblMetazoa" id="G14184.1">
    <property type="protein sequence ID" value="G14184.1:cds"/>
    <property type="gene ID" value="G14184"/>
</dbReference>
<reference evidence="1" key="1">
    <citation type="submission" date="2022-08" db="UniProtKB">
        <authorList>
            <consortium name="EnsemblMetazoa"/>
        </authorList>
    </citation>
    <scope>IDENTIFICATION</scope>
    <source>
        <strain evidence="1">05x7-T-G4-1.051#20</strain>
    </source>
</reference>
<organism evidence="1 2">
    <name type="scientific">Magallana gigas</name>
    <name type="common">Pacific oyster</name>
    <name type="synonym">Crassostrea gigas</name>
    <dbReference type="NCBI Taxonomy" id="29159"/>
    <lineage>
        <taxon>Eukaryota</taxon>
        <taxon>Metazoa</taxon>
        <taxon>Spiralia</taxon>
        <taxon>Lophotrochozoa</taxon>
        <taxon>Mollusca</taxon>
        <taxon>Bivalvia</taxon>
        <taxon>Autobranchia</taxon>
        <taxon>Pteriomorphia</taxon>
        <taxon>Ostreida</taxon>
        <taxon>Ostreoidea</taxon>
        <taxon>Ostreidae</taxon>
        <taxon>Magallana</taxon>
    </lineage>
</organism>
<sequence>MKERGSACLSISNSLQIISARQQDWDVIQHEYSVLTLRVIIKFLKAFQDFKILAKRMTEELQPVSHDIRSVHKIIPLPLLAKNEQQFAFVADRLDPYEILPQIFSILLVYSYLQAPECKLEVAS</sequence>
<accession>A0A8W8IGM9</accession>
<name>A0A8W8IGM9_MAGGI</name>
<dbReference type="Proteomes" id="UP000005408">
    <property type="component" value="Unassembled WGS sequence"/>
</dbReference>